<comment type="caution">
    <text evidence="1">The sequence shown here is derived from an EMBL/GenBank/DDBJ whole genome shotgun (WGS) entry which is preliminary data.</text>
</comment>
<evidence type="ECO:0000313" key="1">
    <source>
        <dbReference type="EMBL" id="TDX92647.1"/>
    </source>
</evidence>
<reference evidence="1 2" key="1">
    <citation type="submission" date="2019-03" db="EMBL/GenBank/DDBJ databases">
        <title>Genomic Encyclopedia of Archaeal and Bacterial Type Strains, Phase II (KMG-II): from individual species to whole genera.</title>
        <authorList>
            <person name="Goeker M."/>
        </authorList>
    </citation>
    <scope>NUCLEOTIDE SEQUENCE [LARGE SCALE GENOMIC DNA]</scope>
    <source>
        <strain evidence="1 2">DSM 15235</strain>
    </source>
</reference>
<sequence>MNCSGWKKEMAQKGSLENVINNAIIDFSHTSSLAKKNKVFYVSKKEYDNIIGVRLKHEGYNQFAGNPAYKYKYNGKETSGKWNV</sequence>
<protein>
    <submittedName>
        <fullName evidence="1">Uncharacterized protein</fullName>
    </submittedName>
</protein>
<name>A0ABY2FVC1_9FLAO</name>
<dbReference type="Proteomes" id="UP000295709">
    <property type="component" value="Unassembled WGS sequence"/>
</dbReference>
<accession>A0ABY2FVC1</accession>
<organism evidence="1 2">
    <name type="scientific">Chryseobacterium daecheongense</name>
    <dbReference type="NCBI Taxonomy" id="192389"/>
    <lineage>
        <taxon>Bacteria</taxon>
        <taxon>Pseudomonadati</taxon>
        <taxon>Bacteroidota</taxon>
        <taxon>Flavobacteriia</taxon>
        <taxon>Flavobacteriales</taxon>
        <taxon>Weeksellaceae</taxon>
        <taxon>Chryseobacterium group</taxon>
        <taxon>Chryseobacterium</taxon>
    </lineage>
</organism>
<evidence type="ECO:0000313" key="2">
    <source>
        <dbReference type="Proteomes" id="UP000295709"/>
    </source>
</evidence>
<gene>
    <name evidence="1" type="ORF">BCF50_1587</name>
</gene>
<keyword evidence="2" id="KW-1185">Reference proteome</keyword>
<dbReference type="EMBL" id="SOQW01000002">
    <property type="protein sequence ID" value="TDX92647.1"/>
    <property type="molecule type" value="Genomic_DNA"/>
</dbReference>
<proteinExistence type="predicted"/>